<evidence type="ECO:0000313" key="4">
    <source>
        <dbReference type="Proteomes" id="UP000000844"/>
    </source>
</evidence>
<feature type="transmembrane region" description="Helical" evidence="2">
    <location>
        <begin position="34"/>
        <end position="53"/>
    </location>
</feature>
<dbReference type="EMBL" id="CP001778">
    <property type="protein sequence ID" value="ADD45296.1"/>
    <property type="molecule type" value="Genomic_DNA"/>
</dbReference>
<feature type="transmembrane region" description="Helical" evidence="2">
    <location>
        <begin position="60"/>
        <end position="77"/>
    </location>
</feature>
<evidence type="ECO:0000256" key="1">
    <source>
        <dbReference type="SAM" id="MobiDB-lite"/>
    </source>
</evidence>
<protein>
    <recommendedName>
        <fullName evidence="5">CDP-glycerol:poly(Glycerophosphate) glycerophosphotransferase</fullName>
    </recommendedName>
</protein>
<accession>D3PXW7</accession>
<dbReference type="eggNOG" id="COG1887">
    <property type="taxonomic scope" value="Bacteria"/>
</dbReference>
<reference evidence="3 4" key="1">
    <citation type="journal article" date="2009" name="Stand. Genomic Sci.">
        <title>Complete genome sequence of Stackebrandtia nassauensis type strain (LLR-40K-21).</title>
        <authorList>
            <person name="Munk C."/>
            <person name="Lapidus A."/>
            <person name="Copeland A."/>
            <person name="Jando M."/>
            <person name="Mayilraj S."/>
            <person name="Glavina Del Rio T."/>
            <person name="Nolan M."/>
            <person name="Chen F."/>
            <person name="Lucas S."/>
            <person name="Tice H."/>
            <person name="Cheng J.F."/>
            <person name="Han C."/>
            <person name="Detter J.C."/>
            <person name="Bruce D."/>
            <person name="Goodwin L."/>
            <person name="Chain P."/>
            <person name="Pitluck S."/>
            <person name="Goker M."/>
            <person name="Ovchinikova G."/>
            <person name="Pati A."/>
            <person name="Ivanova N."/>
            <person name="Mavromatis K."/>
            <person name="Chen A."/>
            <person name="Palaniappan K."/>
            <person name="Land M."/>
            <person name="Hauser L."/>
            <person name="Chang Y.J."/>
            <person name="Jeffries C.D."/>
            <person name="Bristow J."/>
            <person name="Eisen J.A."/>
            <person name="Markowitz V."/>
            <person name="Hugenholtz P."/>
            <person name="Kyrpides N.C."/>
            <person name="Klenk H.P."/>
        </authorList>
    </citation>
    <scope>NUCLEOTIDE SEQUENCE [LARGE SCALE GENOMIC DNA]</scope>
    <source>
        <strain evidence="4">DSM 44728 / CIP 108903 / NRRL B-16338 / NBRC 102104 / LLR-40K-21</strain>
    </source>
</reference>
<dbReference type="OrthoDB" id="7806295at2"/>
<keyword evidence="2" id="KW-1133">Transmembrane helix</keyword>
<sequence length="569" mass="61795">MPKNLSRFVMRTVLPGALPTAAVVVFALTDLPWLGYGLCLATLVFLTGLFTTVSAGAGRTARAVIVAAVLLGTGLFRDGELNLGLAGAGALLLGLLGVEPLVFKALRMGRLNTANLPLPRSTVARWATPRTVAMVNIGMIAAFTGCAAFQLSGWPLVAVGVLVVLTQAVLVLRVWVRRRDVAYQTDTAVRAAVEAHAPKFAVHFSGPGSAVYQLLMWLPYFDQLGDPYVIILREGRTAKTFAAATPAPIVVAPSIAAMESMLVPSLRSVFYVNNSMKNTHCVRFGELTHIQLMHGDSEKPASRNPVSAMYDRVFVAGQAGVERYRRYGVKITDEQFRIVGRPQVADVRVDREPIANKKHPTVLYAPTWTGDSADVNFSSLPLGEALVTELLARGATVLMREHPFTRRNVAAGRALERVQELLATDRAKTGRPHRFGAETSGEITLADCFNDADALVSDVSGVVSDWLYSEKPFAVTDMLAEGEEFAESFPLSTASYVIRHDGSNIPEVVSQLLDADPRASERRALKTHYLGDFPADTYTRAFLSAARETYETPRDPRESHERDQAVTAS</sequence>
<dbReference type="Gene3D" id="3.40.50.12580">
    <property type="match status" value="1"/>
</dbReference>
<organism evidence="3 4">
    <name type="scientific">Stackebrandtia nassauensis (strain DSM 44728 / CIP 108903 / NRRL B-16338 / NBRC 102104 / LLR-40K-21)</name>
    <dbReference type="NCBI Taxonomy" id="446470"/>
    <lineage>
        <taxon>Bacteria</taxon>
        <taxon>Bacillati</taxon>
        <taxon>Actinomycetota</taxon>
        <taxon>Actinomycetes</taxon>
        <taxon>Glycomycetales</taxon>
        <taxon>Glycomycetaceae</taxon>
        <taxon>Stackebrandtia</taxon>
    </lineage>
</organism>
<dbReference type="InterPro" id="IPR043148">
    <property type="entry name" value="TagF_C"/>
</dbReference>
<feature type="region of interest" description="Disordered" evidence="1">
    <location>
        <begin position="548"/>
        <end position="569"/>
    </location>
</feature>
<dbReference type="InterPro" id="IPR007554">
    <property type="entry name" value="Glycerophosphate_synth"/>
</dbReference>
<keyword evidence="2" id="KW-0472">Membrane</keyword>
<evidence type="ECO:0008006" key="5">
    <source>
        <dbReference type="Google" id="ProtNLM"/>
    </source>
</evidence>
<evidence type="ECO:0000313" key="3">
    <source>
        <dbReference type="EMBL" id="ADD45296.1"/>
    </source>
</evidence>
<proteinExistence type="predicted"/>
<dbReference type="GO" id="GO:0016020">
    <property type="term" value="C:membrane"/>
    <property type="evidence" value="ECO:0007669"/>
    <property type="project" value="InterPro"/>
</dbReference>
<dbReference type="RefSeq" id="WP_013020867.1">
    <property type="nucleotide sequence ID" value="NC_013947.1"/>
</dbReference>
<feature type="transmembrane region" description="Helical" evidence="2">
    <location>
        <begin position="156"/>
        <end position="176"/>
    </location>
</feature>
<dbReference type="STRING" id="446470.Snas_5666"/>
<dbReference type="GO" id="GO:0047355">
    <property type="term" value="F:CDP-glycerol glycerophosphotransferase activity"/>
    <property type="evidence" value="ECO:0007669"/>
    <property type="project" value="InterPro"/>
</dbReference>
<feature type="transmembrane region" description="Helical" evidence="2">
    <location>
        <begin position="127"/>
        <end position="150"/>
    </location>
</feature>
<feature type="transmembrane region" description="Helical" evidence="2">
    <location>
        <begin position="83"/>
        <end position="106"/>
    </location>
</feature>
<dbReference type="HOGENOM" id="CLU_465163_0_0_11"/>
<dbReference type="Pfam" id="PF04464">
    <property type="entry name" value="Glyphos_transf"/>
    <property type="match status" value="1"/>
</dbReference>
<evidence type="ECO:0000256" key="2">
    <source>
        <dbReference type="SAM" id="Phobius"/>
    </source>
</evidence>
<dbReference type="AlphaFoldDB" id="D3PXW7"/>
<keyword evidence="4" id="KW-1185">Reference proteome</keyword>
<feature type="transmembrane region" description="Helical" evidence="2">
    <location>
        <begin position="12"/>
        <end position="28"/>
    </location>
</feature>
<gene>
    <name evidence="3" type="ordered locus">Snas_5666</name>
</gene>
<dbReference type="KEGG" id="sna:Snas_5666"/>
<name>D3PXW7_STANL</name>
<dbReference type="Proteomes" id="UP000000844">
    <property type="component" value="Chromosome"/>
</dbReference>
<keyword evidence="2" id="KW-0812">Transmembrane</keyword>